<dbReference type="OrthoDB" id="4724764at2"/>
<keyword evidence="2" id="KW-1185">Reference proteome</keyword>
<proteinExistence type="predicted"/>
<reference evidence="1 2" key="1">
    <citation type="submission" date="2019-03" db="EMBL/GenBank/DDBJ databases">
        <title>Diversity of the mouse oral microbiome.</title>
        <authorList>
            <person name="Joseph S."/>
            <person name="Aduse-Opoku J."/>
            <person name="Curtis M."/>
            <person name="Wade W."/>
            <person name="Hashim A."/>
        </authorList>
    </citation>
    <scope>NUCLEOTIDE SEQUENCE [LARGE SCALE GENOMIC DNA]</scope>
    <source>
        <strain evidence="1 2">P1012</strain>
    </source>
</reference>
<dbReference type="InterPro" id="IPR019587">
    <property type="entry name" value="Polyketide_cyclase/dehydratase"/>
</dbReference>
<dbReference type="EMBL" id="SPQB01000003">
    <property type="protein sequence ID" value="TFU34144.1"/>
    <property type="molecule type" value="Genomic_DNA"/>
</dbReference>
<sequence>MSRRPPSSRRRRRWLVPTLLAVTLLAGALVARELTPPQPPAYDGNAPEPAAHGYVQARHSVLIAAPPDAVWAWANDPGLDLADVVDFDGGFPAVTATQPLIGDWVPGRREGDRRRVGFADGHYLAEQVLVDTPETFRYMIWGFTSPQRFVVRHGVAEFSYEAEGDGTRLTWTYSLLPTLPILRPAVQGFVDGTMSPMMRATLAGMRDGAEATAAAG</sequence>
<organism evidence="1 2">
    <name type="scientific">Microbacterium paludicola</name>
    <dbReference type="NCBI Taxonomy" id="300019"/>
    <lineage>
        <taxon>Bacteria</taxon>
        <taxon>Bacillati</taxon>
        <taxon>Actinomycetota</taxon>
        <taxon>Actinomycetes</taxon>
        <taxon>Micrococcales</taxon>
        <taxon>Microbacteriaceae</taxon>
        <taxon>Microbacterium</taxon>
    </lineage>
</organism>
<dbReference type="InterPro" id="IPR023393">
    <property type="entry name" value="START-like_dom_sf"/>
</dbReference>
<evidence type="ECO:0000313" key="1">
    <source>
        <dbReference type="EMBL" id="TFU34144.1"/>
    </source>
</evidence>
<dbReference type="AlphaFoldDB" id="A0A4Y9FZH8"/>
<accession>A0A4Y9FZH8</accession>
<dbReference type="SUPFAM" id="SSF55961">
    <property type="entry name" value="Bet v1-like"/>
    <property type="match status" value="1"/>
</dbReference>
<protein>
    <submittedName>
        <fullName evidence="1">SRPBCC family protein</fullName>
    </submittedName>
</protein>
<dbReference type="Gene3D" id="3.30.530.20">
    <property type="match status" value="1"/>
</dbReference>
<evidence type="ECO:0000313" key="2">
    <source>
        <dbReference type="Proteomes" id="UP000298358"/>
    </source>
</evidence>
<dbReference type="CDD" id="cd07821">
    <property type="entry name" value="PYR_PYL_RCAR_like"/>
    <property type="match status" value="1"/>
</dbReference>
<gene>
    <name evidence="1" type="ORF">E4U02_02485</name>
</gene>
<dbReference type="Proteomes" id="UP000298358">
    <property type="component" value="Unassembled WGS sequence"/>
</dbReference>
<name>A0A4Y9FZH8_9MICO</name>
<comment type="caution">
    <text evidence="1">The sequence shown here is derived from an EMBL/GenBank/DDBJ whole genome shotgun (WGS) entry which is preliminary data.</text>
</comment>
<dbReference type="RefSeq" id="WP_135112827.1">
    <property type="nucleotide sequence ID" value="NZ_JADGLL010000003.1"/>
</dbReference>
<dbReference type="Pfam" id="PF10604">
    <property type="entry name" value="Polyketide_cyc2"/>
    <property type="match status" value="1"/>
</dbReference>